<evidence type="ECO:0000256" key="1">
    <source>
        <dbReference type="ARBA" id="ARBA00022722"/>
    </source>
</evidence>
<reference evidence="5" key="1">
    <citation type="journal article" date="2020" name="Nature">
        <title>Giant virus diversity and host interactions through global metagenomics.</title>
        <authorList>
            <person name="Schulz F."/>
            <person name="Roux S."/>
            <person name="Paez-Espino D."/>
            <person name="Jungbluth S."/>
            <person name="Walsh D.A."/>
            <person name="Denef V.J."/>
            <person name="McMahon K.D."/>
            <person name="Konstantinidis K.T."/>
            <person name="Eloe-Fadrosh E.A."/>
            <person name="Kyrpides N.C."/>
            <person name="Woyke T."/>
        </authorList>
    </citation>
    <scope>NUCLEOTIDE SEQUENCE</scope>
    <source>
        <strain evidence="5">GVMAG-M-3300027963-41</strain>
    </source>
</reference>
<dbReference type="InterPro" id="IPR013520">
    <property type="entry name" value="Ribonucl_H"/>
</dbReference>
<dbReference type="GO" id="GO:0003676">
    <property type="term" value="F:nucleic acid binding"/>
    <property type="evidence" value="ECO:0007669"/>
    <property type="project" value="InterPro"/>
</dbReference>
<keyword evidence="2" id="KW-0378">Hydrolase</keyword>
<dbReference type="EMBL" id="MN740534">
    <property type="protein sequence ID" value="QHU32007.1"/>
    <property type="molecule type" value="Genomic_DNA"/>
</dbReference>
<keyword evidence="1" id="KW-0540">Nuclease</keyword>
<evidence type="ECO:0000256" key="2">
    <source>
        <dbReference type="ARBA" id="ARBA00022801"/>
    </source>
</evidence>
<organism evidence="5">
    <name type="scientific">viral metagenome</name>
    <dbReference type="NCBI Taxonomy" id="1070528"/>
    <lineage>
        <taxon>unclassified sequences</taxon>
        <taxon>metagenomes</taxon>
        <taxon>organismal metagenomes</taxon>
    </lineage>
</organism>
<dbReference type="SUPFAM" id="SSF53098">
    <property type="entry name" value="Ribonuclease H-like"/>
    <property type="match status" value="1"/>
</dbReference>
<sequence>MRVLYFDTETNGLPKVRGGADTDVKNHPEPVEIAWHILEDGVLVKRRSALIKPDPDIVWDAGSAMIHKIYKPFAVANGTPGADVFTEFKEDCACCDAIIAHNLAFDLPVVKCACLRIWPADTDFSWLPAKQICTMKLTTPVCKLPYKDSRYPQRPGSYKQPRLAELHTYLFGNAGTYDAHRASSDVDCLVACSQELIRRNILVL</sequence>
<evidence type="ECO:0000259" key="4">
    <source>
        <dbReference type="SMART" id="SM00479"/>
    </source>
</evidence>
<evidence type="ECO:0000256" key="3">
    <source>
        <dbReference type="ARBA" id="ARBA00022839"/>
    </source>
</evidence>
<dbReference type="InterPro" id="IPR036397">
    <property type="entry name" value="RNaseH_sf"/>
</dbReference>
<evidence type="ECO:0000313" key="5">
    <source>
        <dbReference type="EMBL" id="QHU32007.1"/>
    </source>
</evidence>
<dbReference type="AlphaFoldDB" id="A0A6C0LN73"/>
<dbReference type="PANTHER" id="PTHR30231">
    <property type="entry name" value="DNA POLYMERASE III SUBUNIT EPSILON"/>
    <property type="match status" value="1"/>
</dbReference>
<dbReference type="CDD" id="cd06127">
    <property type="entry name" value="DEDDh"/>
    <property type="match status" value="1"/>
</dbReference>
<name>A0A6C0LN73_9ZZZZ</name>
<accession>A0A6C0LN73</accession>
<protein>
    <recommendedName>
        <fullName evidence="4">Exonuclease domain-containing protein</fullName>
    </recommendedName>
</protein>
<dbReference type="Gene3D" id="3.30.420.10">
    <property type="entry name" value="Ribonuclease H-like superfamily/Ribonuclease H"/>
    <property type="match status" value="1"/>
</dbReference>
<dbReference type="PANTHER" id="PTHR30231:SF4">
    <property type="entry name" value="PROTEIN NEN2"/>
    <property type="match status" value="1"/>
</dbReference>
<dbReference type="InterPro" id="IPR012337">
    <property type="entry name" value="RNaseH-like_sf"/>
</dbReference>
<proteinExistence type="predicted"/>
<feature type="domain" description="Exonuclease" evidence="4">
    <location>
        <begin position="2"/>
        <end position="202"/>
    </location>
</feature>
<dbReference type="GO" id="GO:0008408">
    <property type="term" value="F:3'-5' exonuclease activity"/>
    <property type="evidence" value="ECO:0007669"/>
    <property type="project" value="TreeGrafter"/>
</dbReference>
<dbReference type="SMART" id="SM00479">
    <property type="entry name" value="EXOIII"/>
    <property type="match status" value="1"/>
</dbReference>
<keyword evidence="3" id="KW-0269">Exonuclease</keyword>